<evidence type="ECO:0000256" key="1">
    <source>
        <dbReference type="ARBA" id="ARBA00022491"/>
    </source>
</evidence>
<evidence type="ECO:0000256" key="2">
    <source>
        <dbReference type="ARBA" id="ARBA00023015"/>
    </source>
</evidence>
<keyword evidence="2" id="KW-0805">Transcription regulation</keyword>
<dbReference type="GO" id="GO:0003677">
    <property type="term" value="F:DNA binding"/>
    <property type="evidence" value="ECO:0007669"/>
    <property type="project" value="UniProtKB-KW"/>
</dbReference>
<dbReference type="InterPro" id="IPR009061">
    <property type="entry name" value="DNA-bd_dom_put_sf"/>
</dbReference>
<evidence type="ECO:0000256" key="3">
    <source>
        <dbReference type="ARBA" id="ARBA00023125"/>
    </source>
</evidence>
<feature type="domain" description="HTH merR-type" evidence="5">
    <location>
        <begin position="1"/>
        <end position="69"/>
    </location>
</feature>
<evidence type="ECO:0000313" key="6">
    <source>
        <dbReference type="EMBL" id="OGF64385.1"/>
    </source>
</evidence>
<evidence type="ECO:0000259" key="5">
    <source>
        <dbReference type="PROSITE" id="PS50937"/>
    </source>
</evidence>
<comment type="caution">
    <text evidence="6">The sequence shown here is derived from an EMBL/GenBank/DDBJ whole genome shotgun (WGS) entry which is preliminary data.</text>
</comment>
<keyword evidence="1" id="KW-0678">Repressor</keyword>
<accession>A0A1F5VLU3</accession>
<dbReference type="CDD" id="cd00592">
    <property type="entry name" value="HTH_MerR-like"/>
    <property type="match status" value="1"/>
</dbReference>
<dbReference type="InterPro" id="IPR000551">
    <property type="entry name" value="MerR-type_HTH_dom"/>
</dbReference>
<dbReference type="Pfam" id="PF13411">
    <property type="entry name" value="MerR_1"/>
    <property type="match status" value="1"/>
</dbReference>
<gene>
    <name evidence="6" type="ORF">A2Y62_00825</name>
</gene>
<protein>
    <recommendedName>
        <fullName evidence="5">HTH merR-type domain-containing protein</fullName>
    </recommendedName>
</protein>
<evidence type="ECO:0000256" key="4">
    <source>
        <dbReference type="ARBA" id="ARBA00023163"/>
    </source>
</evidence>
<dbReference type="Proteomes" id="UP000178943">
    <property type="component" value="Unassembled WGS sequence"/>
</dbReference>
<sequence>MYNIDYLAKTTGSIRRTIRYYIQRGLLKPPLSGGRGAYYTDEHLEQLKKILQWTEQGVPLIHIKEMLEGKAIPVSIDREEEVLTTIWEKFNITPGIELLFAQNKLDSRELKQIQDFIINLKKGGRQVNKHD</sequence>
<dbReference type="EMBL" id="MFGW01000138">
    <property type="protein sequence ID" value="OGF64385.1"/>
    <property type="molecule type" value="Genomic_DNA"/>
</dbReference>
<dbReference type="SUPFAM" id="SSF46955">
    <property type="entry name" value="Putative DNA-binding domain"/>
    <property type="match status" value="1"/>
</dbReference>
<dbReference type="PANTHER" id="PTHR30204">
    <property type="entry name" value="REDOX-CYCLING DRUG-SENSING TRANSCRIPTIONAL ACTIVATOR SOXR"/>
    <property type="match status" value="1"/>
</dbReference>
<proteinExistence type="predicted"/>
<dbReference type="PANTHER" id="PTHR30204:SF69">
    <property type="entry name" value="MERR-FAMILY TRANSCRIPTIONAL REGULATOR"/>
    <property type="match status" value="1"/>
</dbReference>
<dbReference type="GO" id="GO:0003700">
    <property type="term" value="F:DNA-binding transcription factor activity"/>
    <property type="evidence" value="ECO:0007669"/>
    <property type="project" value="InterPro"/>
</dbReference>
<evidence type="ECO:0000313" key="7">
    <source>
        <dbReference type="Proteomes" id="UP000178943"/>
    </source>
</evidence>
<dbReference type="STRING" id="1817863.A2Y62_00825"/>
<dbReference type="InterPro" id="IPR047057">
    <property type="entry name" value="MerR_fam"/>
</dbReference>
<dbReference type="SMART" id="SM00422">
    <property type="entry name" value="HTH_MERR"/>
    <property type="match status" value="1"/>
</dbReference>
<keyword evidence="4" id="KW-0804">Transcription</keyword>
<name>A0A1F5VLU3_9BACT</name>
<dbReference type="AlphaFoldDB" id="A0A1F5VLU3"/>
<dbReference type="Gene3D" id="1.10.1660.10">
    <property type="match status" value="1"/>
</dbReference>
<organism evidence="6 7">
    <name type="scientific">Candidatus Fischerbacteria bacterium RBG_13_37_8</name>
    <dbReference type="NCBI Taxonomy" id="1817863"/>
    <lineage>
        <taxon>Bacteria</taxon>
        <taxon>Candidatus Fischeribacteriota</taxon>
    </lineage>
</organism>
<reference evidence="6 7" key="1">
    <citation type="journal article" date="2016" name="Nat. Commun.">
        <title>Thousands of microbial genomes shed light on interconnected biogeochemical processes in an aquifer system.</title>
        <authorList>
            <person name="Anantharaman K."/>
            <person name="Brown C.T."/>
            <person name="Hug L.A."/>
            <person name="Sharon I."/>
            <person name="Castelle C.J."/>
            <person name="Probst A.J."/>
            <person name="Thomas B.C."/>
            <person name="Singh A."/>
            <person name="Wilkins M.J."/>
            <person name="Karaoz U."/>
            <person name="Brodie E.L."/>
            <person name="Williams K.H."/>
            <person name="Hubbard S.S."/>
            <person name="Banfield J.F."/>
        </authorList>
    </citation>
    <scope>NUCLEOTIDE SEQUENCE [LARGE SCALE GENOMIC DNA]</scope>
</reference>
<dbReference type="PROSITE" id="PS50937">
    <property type="entry name" value="HTH_MERR_2"/>
    <property type="match status" value="1"/>
</dbReference>
<keyword evidence="3" id="KW-0238">DNA-binding</keyword>